<evidence type="ECO:0000313" key="2">
    <source>
        <dbReference type="Proteomes" id="UP000612362"/>
    </source>
</evidence>
<keyword evidence="2" id="KW-1185">Reference proteome</keyword>
<dbReference type="RefSeq" id="WP_220192882.1">
    <property type="nucleotide sequence ID" value="NZ_BNJF01000001.1"/>
</dbReference>
<accession>A0A8J3MR39</accession>
<comment type="caution">
    <text evidence="1">The sequence shown here is derived from an EMBL/GenBank/DDBJ whole genome shotgun (WGS) entry which is preliminary data.</text>
</comment>
<gene>
    <name evidence="1" type="ORF">KSX_15690</name>
</gene>
<organism evidence="1 2">
    <name type="scientific">Ktedonospora formicarum</name>
    <dbReference type="NCBI Taxonomy" id="2778364"/>
    <lineage>
        <taxon>Bacteria</taxon>
        <taxon>Bacillati</taxon>
        <taxon>Chloroflexota</taxon>
        <taxon>Ktedonobacteria</taxon>
        <taxon>Ktedonobacterales</taxon>
        <taxon>Ktedonobacteraceae</taxon>
        <taxon>Ktedonospora</taxon>
    </lineage>
</organism>
<sequence length="70" mass="8106">MNTQPLEIVTSIDNTLDETDVLSQCGFTQDEIISLLWLRQWYQNGGSDRIEVVRHLEYLQYLHAHGKVSS</sequence>
<protein>
    <submittedName>
        <fullName evidence="1">Uncharacterized protein</fullName>
    </submittedName>
</protein>
<dbReference type="AlphaFoldDB" id="A0A8J3MR39"/>
<reference evidence="1" key="1">
    <citation type="submission" date="2020-10" db="EMBL/GenBank/DDBJ databases">
        <title>Taxonomic study of unclassified bacteria belonging to the class Ktedonobacteria.</title>
        <authorList>
            <person name="Yabe S."/>
            <person name="Wang C.M."/>
            <person name="Zheng Y."/>
            <person name="Sakai Y."/>
            <person name="Cavaletti L."/>
            <person name="Monciardini P."/>
            <person name="Donadio S."/>
        </authorList>
    </citation>
    <scope>NUCLEOTIDE SEQUENCE</scope>
    <source>
        <strain evidence="1">SOSP1-1</strain>
    </source>
</reference>
<dbReference type="Proteomes" id="UP000612362">
    <property type="component" value="Unassembled WGS sequence"/>
</dbReference>
<name>A0A8J3MR39_9CHLR</name>
<dbReference type="EMBL" id="BNJF01000001">
    <property type="protein sequence ID" value="GHO43406.1"/>
    <property type="molecule type" value="Genomic_DNA"/>
</dbReference>
<proteinExistence type="predicted"/>
<evidence type="ECO:0000313" key="1">
    <source>
        <dbReference type="EMBL" id="GHO43406.1"/>
    </source>
</evidence>